<feature type="region of interest" description="Disordered" evidence="1">
    <location>
        <begin position="1"/>
        <end position="23"/>
    </location>
</feature>
<feature type="compositionally biased region" description="Basic and acidic residues" evidence="1">
    <location>
        <begin position="1"/>
        <end position="11"/>
    </location>
</feature>
<dbReference type="EMBL" id="AMZH03008745">
    <property type="protein sequence ID" value="RRT58317.1"/>
    <property type="molecule type" value="Genomic_DNA"/>
</dbReference>
<dbReference type="Proteomes" id="UP000287651">
    <property type="component" value="Unassembled WGS sequence"/>
</dbReference>
<comment type="caution">
    <text evidence="3">The sequence shown here is derived from an EMBL/GenBank/DDBJ whole genome shotgun (WGS) entry which is preliminary data.</text>
</comment>
<evidence type="ECO:0000256" key="1">
    <source>
        <dbReference type="SAM" id="MobiDB-lite"/>
    </source>
</evidence>
<dbReference type="AlphaFoldDB" id="A0A426Z2W5"/>
<keyword evidence="2" id="KW-0732">Signal</keyword>
<organism evidence="3 4">
    <name type="scientific">Ensete ventricosum</name>
    <name type="common">Abyssinian banana</name>
    <name type="synonym">Musa ensete</name>
    <dbReference type="NCBI Taxonomy" id="4639"/>
    <lineage>
        <taxon>Eukaryota</taxon>
        <taxon>Viridiplantae</taxon>
        <taxon>Streptophyta</taxon>
        <taxon>Embryophyta</taxon>
        <taxon>Tracheophyta</taxon>
        <taxon>Spermatophyta</taxon>
        <taxon>Magnoliopsida</taxon>
        <taxon>Liliopsida</taxon>
        <taxon>Zingiberales</taxon>
        <taxon>Musaceae</taxon>
        <taxon>Ensete</taxon>
    </lineage>
</organism>
<proteinExistence type="predicted"/>
<protein>
    <submittedName>
        <fullName evidence="3">Uncharacterized protein</fullName>
    </submittedName>
</protein>
<sequence>MPSSAWDEKLRVKNTAPGAADSSRRKPLVALLLALLLVAPLTQGLSRRNDTEHGSCSGMKNCCVVLHD</sequence>
<reference evidence="3 4" key="1">
    <citation type="journal article" date="2014" name="Agronomy (Basel)">
        <title>A Draft Genome Sequence for Ensete ventricosum, the Drought-Tolerant Tree Against Hunger.</title>
        <authorList>
            <person name="Harrison J."/>
            <person name="Moore K.A."/>
            <person name="Paszkiewicz K."/>
            <person name="Jones T."/>
            <person name="Grant M."/>
            <person name="Ambacheew D."/>
            <person name="Muzemil S."/>
            <person name="Studholme D.J."/>
        </authorList>
    </citation>
    <scope>NUCLEOTIDE SEQUENCE [LARGE SCALE GENOMIC DNA]</scope>
</reference>
<name>A0A426Z2W5_ENSVE</name>
<accession>A0A426Z2W5</accession>
<evidence type="ECO:0000313" key="4">
    <source>
        <dbReference type="Proteomes" id="UP000287651"/>
    </source>
</evidence>
<feature type="signal peptide" evidence="2">
    <location>
        <begin position="1"/>
        <end position="44"/>
    </location>
</feature>
<evidence type="ECO:0000256" key="2">
    <source>
        <dbReference type="SAM" id="SignalP"/>
    </source>
</evidence>
<feature type="chain" id="PRO_5019265580" evidence="2">
    <location>
        <begin position="45"/>
        <end position="68"/>
    </location>
</feature>
<gene>
    <name evidence="3" type="ORF">B296_00026541</name>
</gene>
<evidence type="ECO:0000313" key="3">
    <source>
        <dbReference type="EMBL" id="RRT58317.1"/>
    </source>
</evidence>